<dbReference type="Gene3D" id="3.40.50.1010">
    <property type="entry name" value="5'-nuclease"/>
    <property type="match status" value="1"/>
</dbReference>
<dbReference type="SMR" id="Q23425"/>
<dbReference type="InterPro" id="IPR029060">
    <property type="entry name" value="PIN-like_dom_sf"/>
</dbReference>
<dbReference type="PANTHER" id="PTHR16161">
    <property type="entry name" value="TRANSCRIPTIONAL PROTEIN SWT1"/>
    <property type="match status" value="1"/>
</dbReference>
<evidence type="ECO:0000313" key="4">
    <source>
        <dbReference type="Proteomes" id="UP000001940"/>
    </source>
</evidence>
<feature type="region of interest" description="Disordered" evidence="1">
    <location>
        <begin position="307"/>
        <end position="356"/>
    </location>
</feature>
<dbReference type="RefSeq" id="NP_495162.1">
    <property type="nucleotide sequence ID" value="NM_062761.6"/>
</dbReference>
<dbReference type="EMBL" id="BX284602">
    <property type="protein sequence ID" value="CCD72512.1"/>
    <property type="molecule type" value="Genomic_DNA"/>
</dbReference>
<dbReference type="PIR" id="T34497">
    <property type="entry name" value="T34497"/>
</dbReference>
<dbReference type="Proteomes" id="UP000001940">
    <property type="component" value="Chromosome II"/>
</dbReference>
<feature type="compositionally biased region" description="Basic and acidic residues" evidence="1">
    <location>
        <begin position="38"/>
        <end position="59"/>
    </location>
</feature>
<dbReference type="KEGG" id="cel:CELE_ZK1248.15"/>
<dbReference type="InterPro" id="IPR002716">
    <property type="entry name" value="PIN_dom"/>
</dbReference>
<dbReference type="PANTHER" id="PTHR16161:SF0">
    <property type="entry name" value="TRANSCRIPTIONAL PROTEIN SWT1"/>
    <property type="match status" value="1"/>
</dbReference>
<evidence type="ECO:0000313" key="3">
    <source>
        <dbReference type="EMBL" id="CCD72512.1"/>
    </source>
</evidence>
<dbReference type="STRING" id="6239.ZK1248.15.1"/>
<dbReference type="SMART" id="SM00456">
    <property type="entry name" value="WW"/>
    <property type="match status" value="1"/>
</dbReference>
<protein>
    <submittedName>
        <fullName evidence="3">WW domain-containing protein</fullName>
    </submittedName>
</protein>
<feature type="compositionally biased region" description="Basic and acidic residues" evidence="1">
    <location>
        <begin position="326"/>
        <end position="335"/>
    </location>
</feature>
<dbReference type="Bgee" id="WBGene00022883">
    <property type="expression patterns" value="Expressed in germ line (C elegans) and 4 other cell types or tissues"/>
</dbReference>
<gene>
    <name evidence="3" type="ORF">CELE_ZK1248.15</name>
    <name evidence="3 5" type="ORF">ZK1248.15</name>
</gene>
<feature type="region of interest" description="Disordered" evidence="1">
    <location>
        <begin position="1"/>
        <end position="20"/>
    </location>
</feature>
<evidence type="ECO:0000256" key="1">
    <source>
        <dbReference type="SAM" id="MobiDB-lite"/>
    </source>
</evidence>
<dbReference type="PeptideAtlas" id="Q23425"/>
<feature type="region of interest" description="Disordered" evidence="1">
    <location>
        <begin position="38"/>
        <end position="136"/>
    </location>
</feature>
<dbReference type="WormBase" id="ZK1248.15">
    <property type="protein sequence ID" value="CE29633"/>
    <property type="gene ID" value="WBGene00022883"/>
</dbReference>
<feature type="compositionally biased region" description="Low complexity" evidence="1">
    <location>
        <begin position="315"/>
        <end position="325"/>
    </location>
</feature>
<organism evidence="3 4">
    <name type="scientific">Caenorhabditis elegans</name>
    <dbReference type="NCBI Taxonomy" id="6239"/>
    <lineage>
        <taxon>Eukaryota</taxon>
        <taxon>Metazoa</taxon>
        <taxon>Ecdysozoa</taxon>
        <taxon>Nematoda</taxon>
        <taxon>Chromadorea</taxon>
        <taxon>Rhabditida</taxon>
        <taxon>Rhabditina</taxon>
        <taxon>Rhabditomorpha</taxon>
        <taxon>Rhabditoidea</taxon>
        <taxon>Rhabditidae</taxon>
        <taxon>Peloderinae</taxon>
        <taxon>Caenorhabditis</taxon>
    </lineage>
</organism>
<feature type="compositionally biased region" description="Polar residues" evidence="1">
    <location>
        <begin position="411"/>
        <end position="420"/>
    </location>
</feature>
<reference evidence="3 4" key="1">
    <citation type="journal article" date="1998" name="Science">
        <title>Genome sequence of the nematode C. elegans: a platform for investigating biology.</title>
        <authorList>
            <consortium name="The C. elegans sequencing consortium"/>
            <person name="Sulson J.E."/>
            <person name="Waterston R."/>
        </authorList>
    </citation>
    <scope>NUCLEOTIDE SEQUENCE [LARGE SCALE GENOMIC DNA]</scope>
    <source>
        <strain evidence="3 4">Bristol N2</strain>
    </source>
</reference>
<feature type="compositionally biased region" description="Basic and acidic residues" evidence="1">
    <location>
        <begin position="111"/>
        <end position="124"/>
    </location>
</feature>
<feature type="compositionally biased region" description="Polar residues" evidence="1">
    <location>
        <begin position="427"/>
        <end position="450"/>
    </location>
</feature>
<feature type="domain" description="WW" evidence="2">
    <location>
        <begin position="17"/>
        <end position="51"/>
    </location>
</feature>
<dbReference type="FunCoup" id="Q23425">
    <property type="interactions" value="501"/>
</dbReference>
<dbReference type="InterPro" id="IPR036020">
    <property type="entry name" value="WW_dom_sf"/>
</dbReference>
<dbReference type="CTD" id="173991"/>
<dbReference type="AlphaFoldDB" id="Q23425"/>
<evidence type="ECO:0007829" key="6">
    <source>
        <dbReference type="PeptideAtlas" id="Q23425"/>
    </source>
</evidence>
<feature type="region of interest" description="Disordered" evidence="1">
    <location>
        <begin position="411"/>
        <end position="457"/>
    </location>
</feature>
<sequence length="471" mass="53943">MASPKKPKKVRLDDKTENVSPPWKAWWHTEKKRKFYTNDKTKESLWDHPNTRKNEEKSPVKAKTRKRKDVEENIHGTMDDDKMEVDVVPPPKRKSMEKLDDEEFSWKRPRRSDSSERITKKEDIPSCSGVESHSNKMLPRVPWSSEVRPFKDLHYRACAIFDTCALLGNPDVLNASIEKQILTVIPYFTLSELDGLKNGSGHTRIVANCANNSIKDLLEEKNQYLHVETSTEQQIQINGFSANTTVVDDLILRTALRIKREIMSIPSTMNLNDRAIILVTEDVNLSNKALTHDLHVETVKSFMDTIHGRKKQQTDSDQLNSSRKSSNSDRRQTTRKEHHANSHSNKYTSNDIKYKRNEAVKSVKKHRELESWINDLAKKDAGRNAGFVKENKVEAPRKSRPSIPLADEITLQPSSSNSESFKPRKTYPSSTYQSSQNGNVVKTTKPNSNRPKIPLSLSDDECTFNDNMDCS</sequence>
<proteinExistence type="evidence at protein level"/>
<dbReference type="CDD" id="cd09880">
    <property type="entry name" value="PIN_Smg5-6-like"/>
    <property type="match status" value="1"/>
</dbReference>
<dbReference type="InParanoid" id="Q23425"/>
<dbReference type="Pfam" id="PF13638">
    <property type="entry name" value="PIN_4"/>
    <property type="match status" value="1"/>
</dbReference>
<feature type="compositionally biased region" description="Basic and acidic residues" evidence="1">
    <location>
        <begin position="68"/>
        <end position="80"/>
    </location>
</feature>
<evidence type="ECO:0000259" key="2">
    <source>
        <dbReference type="PROSITE" id="PS50020"/>
    </source>
</evidence>
<dbReference type="PROSITE" id="PS50020">
    <property type="entry name" value="WW_DOMAIN_2"/>
    <property type="match status" value="1"/>
</dbReference>
<dbReference type="GO" id="GO:0005634">
    <property type="term" value="C:nucleus"/>
    <property type="evidence" value="ECO:0000318"/>
    <property type="project" value="GO_Central"/>
</dbReference>
<dbReference type="GeneID" id="173991"/>
<keyword evidence="6" id="KW-1267">Proteomics identification</keyword>
<dbReference type="SMART" id="SM00670">
    <property type="entry name" value="PINc"/>
    <property type="match status" value="1"/>
</dbReference>
<dbReference type="OrthoDB" id="2017974at2759"/>
<dbReference type="OMA" id="AIFDTCA"/>
<dbReference type="InterPro" id="IPR001202">
    <property type="entry name" value="WW_dom"/>
</dbReference>
<dbReference type="SUPFAM" id="SSF51045">
    <property type="entry name" value="WW domain"/>
    <property type="match status" value="1"/>
</dbReference>
<dbReference type="UCSC" id="ZK1248.15">
    <property type="organism name" value="c. elegans"/>
</dbReference>
<dbReference type="SUPFAM" id="SSF88723">
    <property type="entry name" value="PIN domain-like"/>
    <property type="match status" value="1"/>
</dbReference>
<dbReference type="DIP" id="DIP-26440N"/>
<name>Q23425_CAEEL</name>
<dbReference type="FunFam" id="3.40.50.1010:FF:000140">
    <property type="entry name" value="Protein CBG02516"/>
    <property type="match status" value="1"/>
</dbReference>
<keyword evidence="4" id="KW-1185">Reference proteome</keyword>
<dbReference type="PaxDb" id="6239-ZK1248.15"/>
<feature type="compositionally biased region" description="Polar residues" evidence="1">
    <location>
        <begin position="342"/>
        <end position="351"/>
    </location>
</feature>
<dbReference type="HOGENOM" id="CLU_612868_0_0_1"/>
<dbReference type="AGR" id="WB:WBGene00022883"/>
<evidence type="ECO:0000313" key="5">
    <source>
        <dbReference type="WormBase" id="ZK1248.15"/>
    </source>
</evidence>
<accession>Q23425</accession>
<dbReference type="eggNOG" id="ENOG502SYU1">
    <property type="taxonomic scope" value="Eukaryota"/>
</dbReference>
<dbReference type="InterPro" id="IPR052626">
    <property type="entry name" value="SWT1_Regulator"/>
</dbReference>
<dbReference type="CDD" id="cd00201">
    <property type="entry name" value="WW"/>
    <property type="match status" value="1"/>
</dbReference>